<comment type="caution">
    <text evidence="3">The sequence shown here is derived from an EMBL/GenBank/DDBJ whole genome shotgun (WGS) entry which is preliminary data.</text>
</comment>
<feature type="region of interest" description="Disordered" evidence="1">
    <location>
        <begin position="140"/>
        <end position="159"/>
    </location>
</feature>
<feature type="transmembrane region" description="Helical" evidence="2">
    <location>
        <begin position="83"/>
        <end position="105"/>
    </location>
</feature>
<proteinExistence type="predicted"/>
<sequence>MSIGHRIEGSGIKGYRHTRGRPVVSTPFVTDGLVSQVIYNPAAASEQQMNAAFKPVSDQQCFTRFNIETGRFHRLTRLRLREYQAMLVLVVAVAIIGSFILEYVVHLFANNYEIEWATAHAEGKATNSAQEIANAMRKTHRESERQMNKAFKVSSDGRW</sequence>
<organism evidence="3 4">
    <name type="scientific">Rhizobium mayense</name>
    <dbReference type="NCBI Taxonomy" id="1312184"/>
    <lineage>
        <taxon>Bacteria</taxon>
        <taxon>Pseudomonadati</taxon>
        <taxon>Pseudomonadota</taxon>
        <taxon>Alphaproteobacteria</taxon>
        <taxon>Hyphomicrobiales</taxon>
        <taxon>Rhizobiaceae</taxon>
        <taxon>Rhizobium/Agrobacterium group</taxon>
        <taxon>Rhizobium</taxon>
    </lineage>
</organism>
<evidence type="ECO:0000256" key="1">
    <source>
        <dbReference type="SAM" id="MobiDB-lite"/>
    </source>
</evidence>
<evidence type="ECO:0000256" key="2">
    <source>
        <dbReference type="SAM" id="Phobius"/>
    </source>
</evidence>
<reference evidence="3" key="1">
    <citation type="submission" date="2023-06" db="EMBL/GenBank/DDBJ databases">
        <title>Phylogenetic Diversity of Rhizobium strains.</title>
        <authorList>
            <person name="Moura F.T."/>
            <person name="Helene L.C.F."/>
            <person name="Hungria M."/>
        </authorList>
    </citation>
    <scope>NUCLEOTIDE SEQUENCE</scope>
    <source>
        <strain evidence="3">CCGE526</strain>
    </source>
</reference>
<keyword evidence="2" id="KW-1133">Transmembrane helix</keyword>
<name>A0ABT7JQQ4_9HYPH</name>
<gene>
    <name evidence="3" type="ORF">PY649_07225</name>
</gene>
<dbReference type="Proteomes" id="UP001172645">
    <property type="component" value="Unassembled WGS sequence"/>
</dbReference>
<keyword evidence="2" id="KW-0812">Transmembrane</keyword>
<evidence type="ECO:0000313" key="3">
    <source>
        <dbReference type="EMBL" id="MDL2398676.1"/>
    </source>
</evidence>
<dbReference type="RefSeq" id="WP_285867556.1">
    <property type="nucleotide sequence ID" value="NZ_JARFYM010000003.1"/>
</dbReference>
<evidence type="ECO:0000313" key="4">
    <source>
        <dbReference type="Proteomes" id="UP001172645"/>
    </source>
</evidence>
<keyword evidence="4" id="KW-1185">Reference proteome</keyword>
<accession>A0ABT7JQQ4</accession>
<dbReference type="EMBL" id="JARFYM010000003">
    <property type="protein sequence ID" value="MDL2398676.1"/>
    <property type="molecule type" value="Genomic_DNA"/>
</dbReference>
<keyword evidence="2" id="KW-0472">Membrane</keyword>
<protein>
    <submittedName>
        <fullName evidence="3">Uncharacterized protein</fullName>
    </submittedName>
</protein>